<name>A0A845QRT0_9CLOT</name>
<sequence>MKLNLYFSMKKRSFILLIVVVLIFSMVSTSLAVDYKGKEEVVYAMLDTNGNIDGVYVVNIFDQKGKIVDYGDYSSIRNMTSKEKINMENNEITILNNNKKLYYEGKLKRNTLPWNISIKYYLDGKEYTAEKLAGKSGYLKIDMVIRQNKEFNKIFYENYALQTELTLDTSKYSNIEAEGATIANVGKDKKLTYTILPGQGADISVAADVTEFEMDAININGIQLNINTDIDDSEIMDNINELTEAIEKLNNGADYLKDGSSDVNDGTDKLESATKDLKKGSYNMDNGVSSLKDGIIQVQGGLNKLNDKSSSLVKGSEQVKYTLLDIQERLSKVSTTTEEIEDLINASSRIKKGINDINSGIQSLKSGVNYSQYKGVMKSNGLNIDVLKSSNTETINKLNTQIESLTKSYNNIKDNPEYGEQAKQLKNQIDQLTNIVNLLNGNNSAIYGTENYLNGVSESISEISDGSKILKAQYEEFDGAIIELSHRLNSMLVDMTKLSDGIDTLVEKYTVLDSGINEYTNGLSEIVNGHSEIVNGVNRLSSGSRDLTNGTNRFYDKTRDLMNGVNNVYNGTVELSKGTNELKEETSNMDNEVNDQIDDIQSKITSNKSETTSFVSKKNDNIESVQFVIKTEPIQIEEIDKDNEEPKETLNFWEKLIRLFGFN</sequence>
<dbReference type="AlphaFoldDB" id="A0A845QRT0"/>
<comment type="caution">
    <text evidence="2">The sequence shown here is derived from an EMBL/GenBank/DDBJ whole genome shotgun (WGS) entry which is preliminary data.</text>
</comment>
<feature type="coiled-coil region" evidence="1">
    <location>
        <begin position="395"/>
        <end position="442"/>
    </location>
</feature>
<keyword evidence="1" id="KW-0175">Coiled coil</keyword>
<dbReference type="Proteomes" id="UP000467132">
    <property type="component" value="Unassembled WGS sequence"/>
</dbReference>
<reference evidence="2 3" key="1">
    <citation type="submission" date="2018-08" db="EMBL/GenBank/DDBJ databases">
        <title>Murine metabolic-syndrome-specific gut microbial biobank.</title>
        <authorList>
            <person name="Liu C."/>
        </authorList>
    </citation>
    <scope>NUCLEOTIDE SEQUENCE [LARGE SCALE GENOMIC DNA]</scope>
    <source>
        <strain evidence="2 3">583</strain>
    </source>
</reference>
<proteinExistence type="predicted"/>
<gene>
    <name evidence="2" type="ORF">D3Z33_01410</name>
</gene>
<protein>
    <submittedName>
        <fullName evidence="2">Uncharacterized protein</fullName>
    </submittedName>
</protein>
<dbReference type="SUPFAM" id="SSF58104">
    <property type="entry name" value="Methyl-accepting chemotaxis protein (MCP) signaling domain"/>
    <property type="match status" value="1"/>
</dbReference>
<dbReference type="Gene3D" id="1.10.287.950">
    <property type="entry name" value="Methyl-accepting chemotaxis protein"/>
    <property type="match status" value="2"/>
</dbReference>
<evidence type="ECO:0000313" key="2">
    <source>
        <dbReference type="EMBL" id="NBI05507.1"/>
    </source>
</evidence>
<evidence type="ECO:0000313" key="3">
    <source>
        <dbReference type="Proteomes" id="UP000467132"/>
    </source>
</evidence>
<accession>A0A845QRT0</accession>
<dbReference type="EMBL" id="QXXA01000003">
    <property type="protein sequence ID" value="NBI05507.1"/>
    <property type="molecule type" value="Genomic_DNA"/>
</dbReference>
<evidence type="ECO:0000256" key="1">
    <source>
        <dbReference type="SAM" id="Coils"/>
    </source>
</evidence>
<dbReference type="RefSeq" id="WP_160196020.1">
    <property type="nucleotide sequence ID" value="NZ_QXXA01000003.1"/>
</dbReference>
<keyword evidence="3" id="KW-1185">Reference proteome</keyword>
<dbReference type="OrthoDB" id="9815841at2"/>
<organism evidence="2 3">
    <name type="scientific">Senegalia massiliensis</name>
    <dbReference type="NCBI Taxonomy" id="1720316"/>
    <lineage>
        <taxon>Bacteria</taxon>
        <taxon>Bacillati</taxon>
        <taxon>Bacillota</taxon>
        <taxon>Clostridia</taxon>
        <taxon>Eubacteriales</taxon>
        <taxon>Clostridiaceae</taxon>
        <taxon>Senegalia</taxon>
    </lineage>
</organism>